<gene>
    <name evidence="1" type="ORF">AMECASPLE_010248</name>
</gene>
<comment type="caution">
    <text evidence="1">The sequence shown here is derived from an EMBL/GenBank/DDBJ whole genome shotgun (WGS) entry which is preliminary data.</text>
</comment>
<evidence type="ECO:0000313" key="2">
    <source>
        <dbReference type="Proteomes" id="UP001469553"/>
    </source>
</evidence>
<keyword evidence="2" id="KW-1185">Reference proteome</keyword>
<sequence length="76" mass="8279">MAPPSDTSCRITPTTCSSLTCLSTLQHSSDSYSEGKQQENHYHLSTTDSVGILIYPGTAIIFTSIRSHQEAIFCDP</sequence>
<protein>
    <submittedName>
        <fullName evidence="1">Uncharacterized protein</fullName>
    </submittedName>
</protein>
<evidence type="ECO:0000313" key="1">
    <source>
        <dbReference type="EMBL" id="MEQ2279508.1"/>
    </source>
</evidence>
<organism evidence="1 2">
    <name type="scientific">Ameca splendens</name>
    <dbReference type="NCBI Taxonomy" id="208324"/>
    <lineage>
        <taxon>Eukaryota</taxon>
        <taxon>Metazoa</taxon>
        <taxon>Chordata</taxon>
        <taxon>Craniata</taxon>
        <taxon>Vertebrata</taxon>
        <taxon>Euteleostomi</taxon>
        <taxon>Actinopterygii</taxon>
        <taxon>Neopterygii</taxon>
        <taxon>Teleostei</taxon>
        <taxon>Neoteleostei</taxon>
        <taxon>Acanthomorphata</taxon>
        <taxon>Ovalentaria</taxon>
        <taxon>Atherinomorphae</taxon>
        <taxon>Cyprinodontiformes</taxon>
        <taxon>Goodeidae</taxon>
        <taxon>Ameca</taxon>
    </lineage>
</organism>
<reference evidence="1 2" key="1">
    <citation type="submission" date="2021-06" db="EMBL/GenBank/DDBJ databases">
        <authorList>
            <person name="Palmer J.M."/>
        </authorList>
    </citation>
    <scope>NUCLEOTIDE SEQUENCE [LARGE SCALE GENOMIC DNA]</scope>
    <source>
        <strain evidence="1 2">AS_MEX2019</strain>
        <tissue evidence="1">Muscle</tissue>
    </source>
</reference>
<accession>A0ABV0XDG5</accession>
<dbReference type="Proteomes" id="UP001469553">
    <property type="component" value="Unassembled WGS sequence"/>
</dbReference>
<dbReference type="EMBL" id="JAHRIP010000591">
    <property type="protein sequence ID" value="MEQ2279508.1"/>
    <property type="molecule type" value="Genomic_DNA"/>
</dbReference>
<proteinExistence type="predicted"/>
<name>A0ABV0XDG5_9TELE</name>